<dbReference type="EMBL" id="NLAX01000010">
    <property type="protein sequence ID" value="PKS09573.1"/>
    <property type="molecule type" value="Genomic_DNA"/>
</dbReference>
<dbReference type="OrthoDB" id="10465118at2759"/>
<dbReference type="Proteomes" id="UP000233524">
    <property type="component" value="Unassembled WGS sequence"/>
</dbReference>
<sequence length="83" mass="9290">MTDKCIQGCTEWTANRVFLCGHPQDLRVETFKTYCSTAESSLDKSCGSQPKQAAVGSKRLKEPCGECKGARKWRVYDGIWAQL</sequence>
<keyword evidence="2" id="KW-1185">Reference proteome</keyword>
<proteinExistence type="predicted"/>
<protein>
    <submittedName>
        <fullName evidence="1">Uncharacterized protein</fullName>
    </submittedName>
</protein>
<organism evidence="1 2">
    <name type="scientific">Lomentospora prolificans</name>
    <dbReference type="NCBI Taxonomy" id="41688"/>
    <lineage>
        <taxon>Eukaryota</taxon>
        <taxon>Fungi</taxon>
        <taxon>Dikarya</taxon>
        <taxon>Ascomycota</taxon>
        <taxon>Pezizomycotina</taxon>
        <taxon>Sordariomycetes</taxon>
        <taxon>Hypocreomycetidae</taxon>
        <taxon>Microascales</taxon>
        <taxon>Microascaceae</taxon>
        <taxon>Lomentospora</taxon>
    </lineage>
</organism>
<comment type="caution">
    <text evidence="1">The sequence shown here is derived from an EMBL/GenBank/DDBJ whole genome shotgun (WGS) entry which is preliminary data.</text>
</comment>
<name>A0A2N3NAV9_9PEZI</name>
<evidence type="ECO:0000313" key="2">
    <source>
        <dbReference type="Proteomes" id="UP000233524"/>
    </source>
</evidence>
<dbReference type="AlphaFoldDB" id="A0A2N3NAV9"/>
<reference evidence="1 2" key="1">
    <citation type="journal article" date="2017" name="G3 (Bethesda)">
        <title>First Draft Genome Sequence of the Pathogenic Fungus Lomentospora prolificans (Formerly Scedosporium prolificans).</title>
        <authorList>
            <person name="Luo R."/>
            <person name="Zimin A."/>
            <person name="Workman R."/>
            <person name="Fan Y."/>
            <person name="Pertea G."/>
            <person name="Grossman N."/>
            <person name="Wear M.P."/>
            <person name="Jia B."/>
            <person name="Miller H."/>
            <person name="Casadevall A."/>
            <person name="Timp W."/>
            <person name="Zhang S.X."/>
            <person name="Salzberg S.L."/>
        </authorList>
    </citation>
    <scope>NUCLEOTIDE SEQUENCE [LARGE SCALE GENOMIC DNA]</scope>
    <source>
        <strain evidence="1 2">JHH-5317</strain>
    </source>
</reference>
<dbReference type="VEuPathDB" id="FungiDB:jhhlp_004190"/>
<accession>A0A2N3NAV9</accession>
<dbReference type="InParanoid" id="A0A2N3NAV9"/>
<evidence type="ECO:0000313" key="1">
    <source>
        <dbReference type="EMBL" id="PKS09573.1"/>
    </source>
</evidence>
<gene>
    <name evidence="1" type="ORF">jhhlp_004190</name>
</gene>